<accession>A0AAD9UWN2</accession>
<dbReference type="InterPro" id="IPR050781">
    <property type="entry name" value="CWC22_splicing_factor"/>
</dbReference>
<dbReference type="GO" id="GO:0000398">
    <property type="term" value="P:mRNA splicing, via spliceosome"/>
    <property type="evidence" value="ECO:0007669"/>
    <property type="project" value="TreeGrafter"/>
</dbReference>
<protein>
    <submittedName>
        <fullName evidence="2">Pre-mRNA-splicing factor CWC22-like protein</fullName>
    </submittedName>
</protein>
<dbReference type="EMBL" id="JARQWQ010000088">
    <property type="protein sequence ID" value="KAK2552305.1"/>
    <property type="molecule type" value="Genomic_DNA"/>
</dbReference>
<feature type="compositionally biased region" description="Acidic residues" evidence="1">
    <location>
        <begin position="143"/>
        <end position="171"/>
    </location>
</feature>
<dbReference type="GO" id="GO:0003723">
    <property type="term" value="F:RNA binding"/>
    <property type="evidence" value="ECO:0007669"/>
    <property type="project" value="TreeGrafter"/>
</dbReference>
<dbReference type="GO" id="GO:0071013">
    <property type="term" value="C:catalytic step 2 spliceosome"/>
    <property type="evidence" value="ECO:0007669"/>
    <property type="project" value="TreeGrafter"/>
</dbReference>
<feature type="compositionally biased region" description="Basic residues" evidence="1">
    <location>
        <begin position="176"/>
        <end position="196"/>
    </location>
</feature>
<evidence type="ECO:0000313" key="2">
    <source>
        <dbReference type="EMBL" id="KAK2552305.1"/>
    </source>
</evidence>
<gene>
    <name evidence="2" type="ORF">P5673_026620</name>
</gene>
<proteinExistence type="predicted"/>
<evidence type="ECO:0000256" key="1">
    <source>
        <dbReference type="SAM" id="MobiDB-lite"/>
    </source>
</evidence>
<dbReference type="PANTHER" id="PTHR18034:SF3">
    <property type="entry name" value="PRE-MRNA-SPLICING FACTOR CWC22 HOMOLOG"/>
    <property type="match status" value="1"/>
</dbReference>
<dbReference type="AlphaFoldDB" id="A0AAD9UWN2"/>
<feature type="region of interest" description="Disordered" evidence="1">
    <location>
        <begin position="128"/>
        <end position="196"/>
    </location>
</feature>
<sequence>MASAKVVETSVTNNSPSQDSYHPDDLFQLSLMLIAVVTNNPVLRNLWFLAGFCSVLKNVPGIQRPFDQLPSRIRKVLDCIKLNEDDTTSSSRVFIKILFQELAEFMGLPKLNERLKDPDELREHLKNAPKAIMAQQRPGASDSDSDSSDDSSSEESSSSDESSDSSEESSEDDRKERHRKKQAHKKKDTRTHKKKR</sequence>
<evidence type="ECO:0000313" key="3">
    <source>
        <dbReference type="Proteomes" id="UP001249851"/>
    </source>
</evidence>
<name>A0AAD9UWN2_ACRCE</name>
<keyword evidence="3" id="KW-1185">Reference proteome</keyword>
<dbReference type="PANTHER" id="PTHR18034">
    <property type="entry name" value="CELL CYCLE CONTROL PROTEIN CWF22-RELATED"/>
    <property type="match status" value="1"/>
</dbReference>
<organism evidence="2 3">
    <name type="scientific">Acropora cervicornis</name>
    <name type="common">Staghorn coral</name>
    <dbReference type="NCBI Taxonomy" id="6130"/>
    <lineage>
        <taxon>Eukaryota</taxon>
        <taxon>Metazoa</taxon>
        <taxon>Cnidaria</taxon>
        <taxon>Anthozoa</taxon>
        <taxon>Hexacorallia</taxon>
        <taxon>Scleractinia</taxon>
        <taxon>Astrocoeniina</taxon>
        <taxon>Acroporidae</taxon>
        <taxon>Acropora</taxon>
    </lineage>
</organism>
<reference evidence="2" key="2">
    <citation type="journal article" date="2023" name="Science">
        <title>Genomic signatures of disease resistance in endangered staghorn corals.</title>
        <authorList>
            <person name="Vollmer S.V."/>
            <person name="Selwyn J.D."/>
            <person name="Despard B.A."/>
            <person name="Roesel C.L."/>
        </authorList>
    </citation>
    <scope>NUCLEOTIDE SEQUENCE</scope>
    <source>
        <strain evidence="2">K2</strain>
    </source>
</reference>
<comment type="caution">
    <text evidence="2">The sequence shown here is derived from an EMBL/GenBank/DDBJ whole genome shotgun (WGS) entry which is preliminary data.</text>
</comment>
<reference evidence="2" key="1">
    <citation type="journal article" date="2023" name="G3 (Bethesda)">
        <title>Whole genome assembly and annotation of the endangered Caribbean coral Acropora cervicornis.</title>
        <authorList>
            <person name="Selwyn J.D."/>
            <person name="Vollmer S.V."/>
        </authorList>
    </citation>
    <scope>NUCLEOTIDE SEQUENCE</scope>
    <source>
        <strain evidence="2">K2</strain>
    </source>
</reference>
<dbReference type="Proteomes" id="UP001249851">
    <property type="component" value="Unassembled WGS sequence"/>
</dbReference>